<evidence type="ECO:0000313" key="2">
    <source>
        <dbReference type="Proteomes" id="UP001055879"/>
    </source>
</evidence>
<name>A0ACB8XWE5_ARCLA</name>
<comment type="caution">
    <text evidence="1">The sequence shown here is derived from an EMBL/GenBank/DDBJ whole genome shotgun (WGS) entry which is preliminary data.</text>
</comment>
<gene>
    <name evidence="1" type="ORF">L6452_39425</name>
</gene>
<sequence length="318" mass="35627">MATMSPPPHVGNHRPYPPLLPSTTTTTRHLPPRRHHQPLSQNINRLVFEQLHNKNLYQWNSIISSCTRNDLWFDAILVFLQFLETEHVPDCFTLPCVIKACVGISNLRFGKGIQGMGVKIGLISDVFVEGEVEQAFECLRRMQMGMGGDDGVRPDQITVLNVLKVCLYRSQLLKVRELHGYSIRHGIESDELVVNAFIAAYAKCGSSLCLAENVFKSMKDITVSSWNALISGCVQNGDPSKAIDLFVKMTSSGFDPDWYSIGSLLLACAELKLLSYGKEIHGFVLRNRIVILKLEIDRMTMNCSAAAYFKLNNSKVLH</sequence>
<organism evidence="1 2">
    <name type="scientific">Arctium lappa</name>
    <name type="common">Greater burdock</name>
    <name type="synonym">Lappa major</name>
    <dbReference type="NCBI Taxonomy" id="4217"/>
    <lineage>
        <taxon>Eukaryota</taxon>
        <taxon>Viridiplantae</taxon>
        <taxon>Streptophyta</taxon>
        <taxon>Embryophyta</taxon>
        <taxon>Tracheophyta</taxon>
        <taxon>Spermatophyta</taxon>
        <taxon>Magnoliopsida</taxon>
        <taxon>eudicotyledons</taxon>
        <taxon>Gunneridae</taxon>
        <taxon>Pentapetalae</taxon>
        <taxon>asterids</taxon>
        <taxon>campanulids</taxon>
        <taxon>Asterales</taxon>
        <taxon>Asteraceae</taxon>
        <taxon>Carduoideae</taxon>
        <taxon>Cardueae</taxon>
        <taxon>Arctiinae</taxon>
        <taxon>Arctium</taxon>
    </lineage>
</organism>
<dbReference type="Proteomes" id="UP001055879">
    <property type="component" value="Linkage Group LG15"/>
</dbReference>
<reference evidence="1 2" key="2">
    <citation type="journal article" date="2022" name="Mol. Ecol. Resour.">
        <title>The genomes of chicory, endive, great burdock and yacon provide insights into Asteraceae paleo-polyploidization history and plant inulin production.</title>
        <authorList>
            <person name="Fan W."/>
            <person name="Wang S."/>
            <person name="Wang H."/>
            <person name="Wang A."/>
            <person name="Jiang F."/>
            <person name="Liu H."/>
            <person name="Zhao H."/>
            <person name="Xu D."/>
            <person name="Zhang Y."/>
        </authorList>
    </citation>
    <scope>NUCLEOTIDE SEQUENCE [LARGE SCALE GENOMIC DNA]</scope>
    <source>
        <strain evidence="2">cv. Niubang</strain>
    </source>
</reference>
<dbReference type="EMBL" id="CM042061">
    <property type="protein sequence ID" value="KAI3673308.1"/>
    <property type="molecule type" value="Genomic_DNA"/>
</dbReference>
<reference evidence="2" key="1">
    <citation type="journal article" date="2022" name="Mol. Ecol. Resour.">
        <title>The genomes of chicory, endive, great burdock and yacon provide insights into Asteraceae palaeo-polyploidization history and plant inulin production.</title>
        <authorList>
            <person name="Fan W."/>
            <person name="Wang S."/>
            <person name="Wang H."/>
            <person name="Wang A."/>
            <person name="Jiang F."/>
            <person name="Liu H."/>
            <person name="Zhao H."/>
            <person name="Xu D."/>
            <person name="Zhang Y."/>
        </authorList>
    </citation>
    <scope>NUCLEOTIDE SEQUENCE [LARGE SCALE GENOMIC DNA]</scope>
    <source>
        <strain evidence="2">cv. Niubang</strain>
    </source>
</reference>
<accession>A0ACB8XWE5</accession>
<protein>
    <submittedName>
        <fullName evidence="1">Uncharacterized protein</fullName>
    </submittedName>
</protein>
<proteinExistence type="predicted"/>
<evidence type="ECO:0000313" key="1">
    <source>
        <dbReference type="EMBL" id="KAI3673308.1"/>
    </source>
</evidence>
<keyword evidence="2" id="KW-1185">Reference proteome</keyword>